<reference evidence="1" key="1">
    <citation type="submission" date="2021-03" db="EMBL/GenBank/DDBJ databases">
        <authorList>
            <consortium name="DOE Joint Genome Institute"/>
            <person name="Ahrendt S."/>
            <person name="Looney B.P."/>
            <person name="Miyauchi S."/>
            <person name="Morin E."/>
            <person name="Drula E."/>
            <person name="Courty P.E."/>
            <person name="Chicoki N."/>
            <person name="Fauchery L."/>
            <person name="Kohler A."/>
            <person name="Kuo A."/>
            <person name="Labutti K."/>
            <person name="Pangilinan J."/>
            <person name="Lipzen A."/>
            <person name="Riley R."/>
            <person name="Andreopoulos W."/>
            <person name="He G."/>
            <person name="Johnson J."/>
            <person name="Barry K.W."/>
            <person name="Grigoriev I.V."/>
            <person name="Nagy L."/>
            <person name="Hibbett D."/>
            <person name="Henrissat B."/>
            <person name="Matheny P.B."/>
            <person name="Labbe J."/>
            <person name="Martin F."/>
        </authorList>
    </citation>
    <scope>NUCLEOTIDE SEQUENCE</scope>
    <source>
        <strain evidence="1">HHB10654</strain>
    </source>
</reference>
<dbReference type="EMBL" id="MU277304">
    <property type="protein sequence ID" value="KAI0055213.1"/>
    <property type="molecule type" value="Genomic_DNA"/>
</dbReference>
<feature type="non-terminal residue" evidence="1">
    <location>
        <position position="1"/>
    </location>
</feature>
<gene>
    <name evidence="1" type="ORF">BV25DRAFT_1815943</name>
</gene>
<evidence type="ECO:0000313" key="1">
    <source>
        <dbReference type="EMBL" id="KAI0055213.1"/>
    </source>
</evidence>
<protein>
    <submittedName>
        <fullName evidence="1">Uncharacterized protein</fullName>
    </submittedName>
</protein>
<sequence length="1238" mass="140388">SPEVEDDTHLTLLERRPWTLRTDRRPPTRYEDYLPEPAAALPPQQFIPSPSPVPAPASDQSETARNPDERRPWAPQILTTRRNTFGLFRRYHAEGFPTHDPEDLVSLGSLIDDDDATLPQTEDQTKVQYHPYPNATSFRLGDWFWNGSHQKTMVTFRELLAIVGDNDYKPKDVSGTQWDKINSILGTESCPADDGADEWQDEDAGWMRATVKIIVPHHPRKGIPTEPGAGPRTFLVHDFYHRDLVSIIREKLSRTQDDPLFHYEPYELHWQPHSTATAVRVHGELYTSPAFLDAHRELQQSVPEPGCQLSRHIIAMMFWSDATHLTSFGDAKLWPLYLFFGNESKYRRCQPSSHLCEHVAYFQSLPDEFQEFAARQTAGKKAPNPAHRTHCARELTHAQLKILLNDEFINAWVHGLVVKCCDGVYRRFYPRIFTYSADYPEKILLASIRNLGNCPCPRCLVSLSRVHQIGTETDMIERKTRARTDDPQRQEKVEAARRLIYERNLQVASDAVEAWLKEESLVPNQNAFSERLAPLGFDMFAMFAVDLMHEWELGVGRAIFVHLLRILDTLDDALLVELDRRFRLVPSFGTAIRRFSRNTSEMKQMAAHDIENIWQCAIPVMEGLLPEPHNEAVLRLLFVGATWHGMAKLRMHTDPTLELFDAETVSIGQELRLFSEETCVAFQALELQREADARIRRASRKAAKSKSGPTDAAPSLSPPTGTDPPPPPRPPPPLKASREPKIFNLKTYKCHSLGDYPDTIRRIGTTDSYSTEPAELEHHTSKIRYARTSRKGFVKQMAQIERRIIEDIPSVPQEHYNVGVSENYPVNVTLFQQENSNDPAVKHFVRKLKAHLAPRIRTNLLREANLATNRDSRGSSNASNASHNPSQQGSDAISIEHAADYIFFKNDRMYEHRTMRINYTSYDVRRGQDIIHTGTSNQDIMVLAPHADEGTSVSPARRFWFGRVLRIYHVNVVYTGPGMVDFSSRRIYFLWVRWFRDDGHTAKVADCRLDSLQFAPLKSDDAFGFVDPDDVLRCSHIIPAFARGKLRADGSKLSSCANDADDWHTYYVNRFADRDMLMRFYWGLAVGHTYSFTQPNEAQSASCNLDSRLEAADGPAGSAQQIELTKPEIRMGKESETMIDTESPPEEGTSAKGTLCASPPNIVSQIDRLVTSDSQLTNFDFPYGEGRRVVVGDSGHDSDAEAPEFTLRNREEEGWGDGDPSDNESADQSANESSGEEG</sequence>
<keyword evidence="2" id="KW-1185">Reference proteome</keyword>
<dbReference type="Proteomes" id="UP000814140">
    <property type="component" value="Unassembled WGS sequence"/>
</dbReference>
<reference evidence="1" key="2">
    <citation type="journal article" date="2022" name="New Phytol.">
        <title>Evolutionary transition to the ectomycorrhizal habit in the genomes of a hyperdiverse lineage of mushroom-forming fungi.</title>
        <authorList>
            <person name="Looney B."/>
            <person name="Miyauchi S."/>
            <person name="Morin E."/>
            <person name="Drula E."/>
            <person name="Courty P.E."/>
            <person name="Kohler A."/>
            <person name="Kuo A."/>
            <person name="LaButti K."/>
            <person name="Pangilinan J."/>
            <person name="Lipzen A."/>
            <person name="Riley R."/>
            <person name="Andreopoulos W."/>
            <person name="He G."/>
            <person name="Johnson J."/>
            <person name="Nolan M."/>
            <person name="Tritt A."/>
            <person name="Barry K.W."/>
            <person name="Grigoriev I.V."/>
            <person name="Nagy L.G."/>
            <person name="Hibbett D."/>
            <person name="Henrissat B."/>
            <person name="Matheny P.B."/>
            <person name="Labbe J."/>
            <person name="Martin F.M."/>
        </authorList>
    </citation>
    <scope>NUCLEOTIDE SEQUENCE</scope>
    <source>
        <strain evidence="1">HHB10654</strain>
    </source>
</reference>
<accession>A0ACB8SFF0</accession>
<name>A0ACB8SFF0_9AGAM</name>
<proteinExistence type="predicted"/>
<organism evidence="1 2">
    <name type="scientific">Artomyces pyxidatus</name>
    <dbReference type="NCBI Taxonomy" id="48021"/>
    <lineage>
        <taxon>Eukaryota</taxon>
        <taxon>Fungi</taxon>
        <taxon>Dikarya</taxon>
        <taxon>Basidiomycota</taxon>
        <taxon>Agaricomycotina</taxon>
        <taxon>Agaricomycetes</taxon>
        <taxon>Russulales</taxon>
        <taxon>Auriscalpiaceae</taxon>
        <taxon>Artomyces</taxon>
    </lineage>
</organism>
<evidence type="ECO:0000313" key="2">
    <source>
        <dbReference type="Proteomes" id="UP000814140"/>
    </source>
</evidence>
<comment type="caution">
    <text evidence="1">The sequence shown here is derived from an EMBL/GenBank/DDBJ whole genome shotgun (WGS) entry which is preliminary data.</text>
</comment>